<dbReference type="EMBL" id="JAFBWN010000017">
    <property type="protein sequence ID" value="MBM2356615.1"/>
    <property type="molecule type" value="Genomic_DNA"/>
</dbReference>
<comment type="caution">
    <text evidence="1">The sequence shown here is derived from an EMBL/GenBank/DDBJ whole genome shotgun (WGS) entry which is preliminary data.</text>
</comment>
<dbReference type="InterPro" id="IPR012292">
    <property type="entry name" value="Globin/Proto"/>
</dbReference>
<evidence type="ECO:0000313" key="2">
    <source>
        <dbReference type="Proteomes" id="UP000809337"/>
    </source>
</evidence>
<sequence>MPQTQTSLSPTRSARPVTTLELMERTSLSEAVLSELVHGFYGKIRVDPVLGPIFAERITDWEPHLEKMVGFWSSVALMTGRYHGAPVPKHAGLPVTWAHFERWLELFRETAGEVCSPVGAAYVIERAERIARSLHMASQDAQQQCGAVPNLK</sequence>
<dbReference type="Gene3D" id="1.10.490.10">
    <property type="entry name" value="Globins"/>
    <property type="match status" value="1"/>
</dbReference>
<dbReference type="Proteomes" id="UP000809337">
    <property type="component" value="Unassembled WGS sequence"/>
</dbReference>
<accession>A0A9Q2RPG2</accession>
<dbReference type="GO" id="GO:0019825">
    <property type="term" value="F:oxygen binding"/>
    <property type="evidence" value="ECO:0007669"/>
    <property type="project" value="InterPro"/>
</dbReference>
<evidence type="ECO:0000313" key="1">
    <source>
        <dbReference type="EMBL" id="MBM2356615.1"/>
    </source>
</evidence>
<reference evidence="1" key="1">
    <citation type="submission" date="2021-01" db="EMBL/GenBank/DDBJ databases">
        <title>Diatom-associated Roseobacters Show Island Model of Population Structure.</title>
        <authorList>
            <person name="Qu L."/>
            <person name="Feng X."/>
            <person name="Chen Y."/>
            <person name="Li L."/>
            <person name="Wang X."/>
            <person name="Hu Z."/>
            <person name="Wang H."/>
            <person name="Luo H."/>
        </authorList>
    </citation>
    <scope>NUCLEOTIDE SEQUENCE</scope>
    <source>
        <strain evidence="1">SM26-45</strain>
    </source>
</reference>
<name>A0A9Q2RPG2_9RHOB</name>
<protein>
    <submittedName>
        <fullName evidence="1">Group III truncated hemoglobin</fullName>
    </submittedName>
</protein>
<dbReference type="RefSeq" id="WP_224557830.1">
    <property type="nucleotide sequence ID" value="NZ_CP086764.1"/>
</dbReference>
<dbReference type="AlphaFoldDB" id="A0A9Q2RPG2"/>
<organism evidence="1 2">
    <name type="scientific">Pseudosulfitobacter pseudonitzschiae</name>
    <dbReference type="NCBI Taxonomy" id="1402135"/>
    <lineage>
        <taxon>Bacteria</taxon>
        <taxon>Pseudomonadati</taxon>
        <taxon>Pseudomonadota</taxon>
        <taxon>Alphaproteobacteria</taxon>
        <taxon>Rhodobacterales</taxon>
        <taxon>Roseobacteraceae</taxon>
        <taxon>Pseudosulfitobacter</taxon>
    </lineage>
</organism>
<proteinExistence type="predicted"/>
<dbReference type="CDD" id="cd08916">
    <property type="entry name" value="TrHb3_P"/>
    <property type="match status" value="1"/>
</dbReference>
<gene>
    <name evidence="1" type="ORF">JQX14_18835</name>
</gene>
<dbReference type="GO" id="GO:0020037">
    <property type="term" value="F:heme binding"/>
    <property type="evidence" value="ECO:0007669"/>
    <property type="project" value="InterPro"/>
</dbReference>
<dbReference type="InterPro" id="IPR009050">
    <property type="entry name" value="Globin-like_sf"/>
</dbReference>
<dbReference type="SUPFAM" id="SSF46458">
    <property type="entry name" value="Globin-like"/>
    <property type="match status" value="1"/>
</dbReference>